<dbReference type="Proteomes" id="UP001364472">
    <property type="component" value="Unassembled WGS sequence"/>
</dbReference>
<gene>
    <name evidence="2" type="ORF">WB794_05190</name>
</gene>
<dbReference type="GO" id="GO:0006355">
    <property type="term" value="P:regulation of DNA-templated transcription"/>
    <property type="evidence" value="ECO:0007669"/>
    <property type="project" value="InterPro"/>
</dbReference>
<proteinExistence type="predicted"/>
<dbReference type="InterPro" id="IPR016032">
    <property type="entry name" value="Sig_transdc_resp-reg_C-effctor"/>
</dbReference>
<dbReference type="RefSeq" id="WP_337334781.1">
    <property type="nucleotide sequence ID" value="NZ_JBBDHC010000005.1"/>
</dbReference>
<dbReference type="GO" id="GO:0003677">
    <property type="term" value="F:DNA binding"/>
    <property type="evidence" value="ECO:0007669"/>
    <property type="project" value="InterPro"/>
</dbReference>
<reference evidence="2 3" key="1">
    <citation type="journal article" date="2016" name="Antonie Van Leeuwenhoek">
        <title>Denitratimonas tolerans gen. nov., sp. nov., a denitrifying bacterium isolated from a bioreactor for tannery wastewater treatment.</title>
        <authorList>
            <person name="Han S.I."/>
            <person name="Kim J.O."/>
            <person name="Lee Y.R."/>
            <person name="Ekpeghere K.I."/>
            <person name="Koh S.C."/>
            <person name="Whang K.S."/>
        </authorList>
    </citation>
    <scope>NUCLEOTIDE SEQUENCE [LARGE SCALE GENOMIC DNA]</scope>
    <source>
        <strain evidence="2 3">KACC 17565</strain>
    </source>
</reference>
<feature type="domain" description="HTH luxR-type" evidence="1">
    <location>
        <begin position="296"/>
        <end position="353"/>
    </location>
</feature>
<protein>
    <recommendedName>
        <fullName evidence="1">HTH luxR-type domain-containing protein</fullName>
    </recommendedName>
</protein>
<dbReference type="SMART" id="SM00421">
    <property type="entry name" value="HTH_LUXR"/>
    <property type="match status" value="1"/>
</dbReference>
<dbReference type="EMBL" id="JBBDHC010000005">
    <property type="protein sequence ID" value="MEJ1249066.1"/>
    <property type="molecule type" value="Genomic_DNA"/>
</dbReference>
<comment type="caution">
    <text evidence="2">The sequence shown here is derived from an EMBL/GenBank/DDBJ whole genome shotgun (WGS) entry which is preliminary data.</text>
</comment>
<dbReference type="SUPFAM" id="SSF46894">
    <property type="entry name" value="C-terminal effector domain of the bipartite response regulators"/>
    <property type="match status" value="1"/>
</dbReference>
<dbReference type="InterPro" id="IPR000792">
    <property type="entry name" value="Tscrpt_reg_LuxR_C"/>
</dbReference>
<dbReference type="InterPro" id="IPR036388">
    <property type="entry name" value="WH-like_DNA-bd_sf"/>
</dbReference>
<evidence type="ECO:0000313" key="2">
    <source>
        <dbReference type="EMBL" id="MEJ1249066.1"/>
    </source>
</evidence>
<sequence>MPLSVLIESMYQAALLPDRWLVVLEALCRISGSASSSLLVADGRSPPLWQTTARTQALMQELSGTDAWRAPQRSADHLLSQDSGGGRFHCVNDLMSRHELEADAVYRAFLRLGLSWQVGMAIPLPSGSTMILTLERDVGAGRHPADQLARLSPLWGHLAQAGRIACGLSQARARGALDGLVAFGLSAVLLDRHGRLLDSNPPPSGGWNGWISLRADGRIKLGDAAGDALLESILRKETGLRPIVLPAAPARPRRVVHLIPLPGEARELFGGGLWLLTIHVPGADARAPETHLLCTLYDLSAAESQLAAKLATGATLAVAAMQCGIRLSTARSYLEQVFHKTGCHRQAELVALLGGIARMTMSNASD</sequence>
<dbReference type="AlphaFoldDB" id="A0AAW9R356"/>
<evidence type="ECO:0000259" key="1">
    <source>
        <dbReference type="SMART" id="SM00421"/>
    </source>
</evidence>
<keyword evidence="3" id="KW-1185">Reference proteome</keyword>
<organism evidence="2 3">
    <name type="scientific">Denitratimonas tolerans</name>
    <dbReference type="NCBI Taxonomy" id="1338420"/>
    <lineage>
        <taxon>Bacteria</taxon>
        <taxon>Pseudomonadati</taxon>
        <taxon>Pseudomonadota</taxon>
        <taxon>Gammaproteobacteria</taxon>
        <taxon>Lysobacterales</taxon>
        <taxon>Lysobacteraceae</taxon>
        <taxon>Denitratimonas</taxon>
    </lineage>
</organism>
<name>A0AAW9R356_9GAMM</name>
<dbReference type="Gene3D" id="1.10.10.10">
    <property type="entry name" value="Winged helix-like DNA-binding domain superfamily/Winged helix DNA-binding domain"/>
    <property type="match status" value="1"/>
</dbReference>
<accession>A0AAW9R356</accession>
<evidence type="ECO:0000313" key="3">
    <source>
        <dbReference type="Proteomes" id="UP001364472"/>
    </source>
</evidence>